<gene>
    <name evidence="6" type="ORF">DILT_LOCUS4367</name>
</gene>
<dbReference type="InterPro" id="IPR036390">
    <property type="entry name" value="WH_DNA-bd_sf"/>
</dbReference>
<evidence type="ECO:0000256" key="1">
    <source>
        <dbReference type="ARBA" id="ARBA00005562"/>
    </source>
</evidence>
<evidence type="ECO:0000256" key="3">
    <source>
        <dbReference type="RuleBase" id="RU004019"/>
    </source>
</evidence>
<sequence>MDQLDFLVQQPIVSRWNGDTYYDATTHSPLQQLPFERLLHEMPTNDVVKPMDLPTAPVPVNSVDPSLLPCGIPGLDVASMSQLLLAQLCTGMTAPPTTTTTTTAVPLLFPPSADDQQQFTLGLYKLLASSLYWSAFEKLFADSLPLLGSVAPPAAPAPTICSDEDETRADDRPSHASWPISQRHSNPFRLHRSPKRVHRLWQFLWTLLEDPNYNPSIIRWVDKEAKMFELTKSSVVANLWGAQKQKPGMSYENLGRSLRYYYSRKILKKVSGQRLVYQFLPTEALLACEQSQAT</sequence>
<dbReference type="InterPro" id="IPR036388">
    <property type="entry name" value="WH-like_DNA-bd_sf"/>
</dbReference>
<comment type="subcellular location">
    <subcellularLocation>
        <location evidence="3">Nucleus</location>
    </subcellularLocation>
</comment>
<keyword evidence="7" id="KW-1185">Reference proteome</keyword>
<accession>A0A3P6TMD9</accession>
<dbReference type="GO" id="GO:0000981">
    <property type="term" value="F:DNA-binding transcription factor activity, RNA polymerase II-specific"/>
    <property type="evidence" value="ECO:0007669"/>
    <property type="project" value="TreeGrafter"/>
</dbReference>
<dbReference type="GO" id="GO:0030154">
    <property type="term" value="P:cell differentiation"/>
    <property type="evidence" value="ECO:0007669"/>
    <property type="project" value="TreeGrafter"/>
</dbReference>
<dbReference type="SUPFAM" id="SSF46785">
    <property type="entry name" value="Winged helix' DNA-binding domain"/>
    <property type="match status" value="1"/>
</dbReference>
<dbReference type="Proteomes" id="UP000281553">
    <property type="component" value="Unassembled WGS sequence"/>
</dbReference>
<proteinExistence type="inferred from homology"/>
<dbReference type="GO" id="GO:0005634">
    <property type="term" value="C:nucleus"/>
    <property type="evidence" value="ECO:0007669"/>
    <property type="project" value="UniProtKB-SubCell"/>
</dbReference>
<protein>
    <recommendedName>
        <fullName evidence="5">ETS domain-containing protein</fullName>
    </recommendedName>
</protein>
<keyword evidence="3" id="KW-0539">Nucleus</keyword>
<keyword evidence="2 3" id="KW-0238">DNA-binding</keyword>
<organism evidence="6 7">
    <name type="scientific">Dibothriocephalus latus</name>
    <name type="common">Fish tapeworm</name>
    <name type="synonym">Diphyllobothrium latum</name>
    <dbReference type="NCBI Taxonomy" id="60516"/>
    <lineage>
        <taxon>Eukaryota</taxon>
        <taxon>Metazoa</taxon>
        <taxon>Spiralia</taxon>
        <taxon>Lophotrochozoa</taxon>
        <taxon>Platyhelminthes</taxon>
        <taxon>Cestoda</taxon>
        <taxon>Eucestoda</taxon>
        <taxon>Diphyllobothriidea</taxon>
        <taxon>Diphyllobothriidae</taxon>
        <taxon>Dibothriocephalus</taxon>
    </lineage>
</organism>
<dbReference type="AlphaFoldDB" id="A0A3P6TMD9"/>
<dbReference type="Pfam" id="PF00178">
    <property type="entry name" value="Ets"/>
    <property type="match status" value="1"/>
</dbReference>
<feature type="region of interest" description="Disordered" evidence="4">
    <location>
        <begin position="155"/>
        <end position="178"/>
    </location>
</feature>
<dbReference type="PROSITE" id="PS50061">
    <property type="entry name" value="ETS_DOMAIN_3"/>
    <property type="match status" value="1"/>
</dbReference>
<evidence type="ECO:0000313" key="7">
    <source>
        <dbReference type="Proteomes" id="UP000281553"/>
    </source>
</evidence>
<comment type="similarity">
    <text evidence="1 3">Belongs to the ETS family.</text>
</comment>
<dbReference type="PRINTS" id="PR00454">
    <property type="entry name" value="ETSDOMAIN"/>
</dbReference>
<evidence type="ECO:0000313" key="6">
    <source>
        <dbReference type="EMBL" id="VDK89312.1"/>
    </source>
</evidence>
<dbReference type="GO" id="GO:0043565">
    <property type="term" value="F:sequence-specific DNA binding"/>
    <property type="evidence" value="ECO:0007669"/>
    <property type="project" value="InterPro"/>
</dbReference>
<dbReference type="PANTHER" id="PTHR11849">
    <property type="entry name" value="ETS"/>
    <property type="match status" value="1"/>
</dbReference>
<evidence type="ECO:0000259" key="5">
    <source>
        <dbReference type="PROSITE" id="PS50061"/>
    </source>
</evidence>
<dbReference type="InterPro" id="IPR000418">
    <property type="entry name" value="Ets_dom"/>
</dbReference>
<evidence type="ECO:0000256" key="4">
    <source>
        <dbReference type="SAM" id="MobiDB-lite"/>
    </source>
</evidence>
<dbReference type="PROSITE" id="PS00346">
    <property type="entry name" value="ETS_DOMAIN_2"/>
    <property type="match status" value="1"/>
</dbReference>
<dbReference type="EMBL" id="UYRU01045349">
    <property type="protein sequence ID" value="VDK89312.1"/>
    <property type="molecule type" value="Genomic_DNA"/>
</dbReference>
<feature type="domain" description="ETS" evidence="5">
    <location>
        <begin position="198"/>
        <end position="280"/>
    </location>
</feature>
<dbReference type="Gene3D" id="1.10.10.10">
    <property type="entry name" value="Winged helix-like DNA-binding domain superfamily/Winged helix DNA-binding domain"/>
    <property type="match status" value="1"/>
</dbReference>
<name>A0A3P6TMD9_DIBLA</name>
<dbReference type="OrthoDB" id="8196042at2759"/>
<dbReference type="SMART" id="SM00413">
    <property type="entry name" value="ETS"/>
    <property type="match status" value="1"/>
</dbReference>
<dbReference type="InterPro" id="IPR046328">
    <property type="entry name" value="ETS_fam"/>
</dbReference>
<dbReference type="PANTHER" id="PTHR11849:SF191">
    <property type="entry name" value="ECDYSONE-INDUCED PROTEIN 74EF ISOFORM B"/>
    <property type="match status" value="1"/>
</dbReference>
<reference evidence="6 7" key="1">
    <citation type="submission" date="2018-11" db="EMBL/GenBank/DDBJ databases">
        <authorList>
            <consortium name="Pathogen Informatics"/>
        </authorList>
    </citation>
    <scope>NUCLEOTIDE SEQUENCE [LARGE SCALE GENOMIC DNA]</scope>
</reference>
<evidence type="ECO:0000256" key="2">
    <source>
        <dbReference type="ARBA" id="ARBA00023125"/>
    </source>
</evidence>